<comment type="caution">
    <text evidence="1">The sequence shown here is derived from an EMBL/GenBank/DDBJ whole genome shotgun (WGS) entry which is preliminary data.</text>
</comment>
<name>A0ACB0J7R6_TRIPR</name>
<evidence type="ECO:0000313" key="2">
    <source>
        <dbReference type="Proteomes" id="UP001177021"/>
    </source>
</evidence>
<gene>
    <name evidence="1" type="ORF">MILVUS5_LOCUS10004</name>
</gene>
<sequence>MVLMDSEGERIHATIKKTLIYKFKDDLMEGKVYSFENMGVSTNGGAYRTTHHRYKLNFQFGSLVQRLTNVDVSGSQFNLVPISDVVSGGYDTDFLVDVIGVLTGVGSEREITNQNGSSTKLNVVALEADGHKLQCTLFGPYVDELNNFLASGDHTNAVMIVQLAKAKTFQDKIHIQNCMNCTRLFFNPNCQESIILKESLPESLESPSPMTLTQITAEPGVSPLDEFLFNSPRITLQAMKDATNESVNVVCATVKRILNPECFWYTACVCNKSVIPDSNMFFCDKCNKHVLKVIPRYCMKVRVIDQTDSATFVIFDKDASSLFQMSCADMLDDIQRVAGVGGVPSQLTSLIDKTWLFKVETKPSNNPRFEQTFKVRKICTDANIIKQFKDKWDHEEASISKLNNEVGSLSTLIGKGKDVLVCGSTNILSEDSLSLNESNSKDQGKSIICDNTPIACTQDLMCKFSSTVVDLDDPSLDTFICNKDVGDIKKSDMSSKLSIAASSLEGGGKDIVVEAVDLQKSVGTTTKEEAVGKTYSGVVHKDEFVANKNIKEEKTLAGCGEMAKGMVIEGSSVGKIQQIKGMTRSDVVNLDEDIHESGSSMVIALNQIGSTDIKAIKGKKISKRISPEKQDEDDNAPIKLLKRAIKIEKIT</sequence>
<evidence type="ECO:0000313" key="1">
    <source>
        <dbReference type="EMBL" id="CAJ2640093.1"/>
    </source>
</evidence>
<dbReference type="Proteomes" id="UP001177021">
    <property type="component" value="Unassembled WGS sequence"/>
</dbReference>
<protein>
    <submittedName>
        <fullName evidence="1">Uncharacterized protein</fullName>
    </submittedName>
</protein>
<proteinExistence type="predicted"/>
<keyword evidence="2" id="KW-1185">Reference proteome</keyword>
<accession>A0ACB0J7R6</accession>
<dbReference type="EMBL" id="CASHSV030000024">
    <property type="protein sequence ID" value="CAJ2640093.1"/>
    <property type="molecule type" value="Genomic_DNA"/>
</dbReference>
<reference evidence="1" key="1">
    <citation type="submission" date="2023-10" db="EMBL/GenBank/DDBJ databases">
        <authorList>
            <person name="Rodriguez Cubillos JULIANA M."/>
            <person name="De Vega J."/>
        </authorList>
    </citation>
    <scope>NUCLEOTIDE SEQUENCE</scope>
</reference>
<organism evidence="1 2">
    <name type="scientific">Trifolium pratense</name>
    <name type="common">Red clover</name>
    <dbReference type="NCBI Taxonomy" id="57577"/>
    <lineage>
        <taxon>Eukaryota</taxon>
        <taxon>Viridiplantae</taxon>
        <taxon>Streptophyta</taxon>
        <taxon>Embryophyta</taxon>
        <taxon>Tracheophyta</taxon>
        <taxon>Spermatophyta</taxon>
        <taxon>Magnoliopsida</taxon>
        <taxon>eudicotyledons</taxon>
        <taxon>Gunneridae</taxon>
        <taxon>Pentapetalae</taxon>
        <taxon>rosids</taxon>
        <taxon>fabids</taxon>
        <taxon>Fabales</taxon>
        <taxon>Fabaceae</taxon>
        <taxon>Papilionoideae</taxon>
        <taxon>50 kb inversion clade</taxon>
        <taxon>NPAAA clade</taxon>
        <taxon>Hologalegina</taxon>
        <taxon>IRL clade</taxon>
        <taxon>Trifolieae</taxon>
        <taxon>Trifolium</taxon>
    </lineage>
</organism>